<feature type="region of interest" description="Disordered" evidence="1">
    <location>
        <begin position="333"/>
        <end position="370"/>
    </location>
</feature>
<name>A0A8T0J3Z7_CERPU</name>
<dbReference type="Proteomes" id="UP000822688">
    <property type="component" value="Chromosome 1"/>
</dbReference>
<gene>
    <name evidence="2" type="ORF">KC19_1G057700</name>
</gene>
<accession>A0A8T0J3Z7</accession>
<feature type="region of interest" description="Disordered" evidence="1">
    <location>
        <begin position="261"/>
        <end position="314"/>
    </location>
</feature>
<reference evidence="2" key="1">
    <citation type="submission" date="2020-06" db="EMBL/GenBank/DDBJ databases">
        <title>WGS assembly of Ceratodon purpureus strain R40.</title>
        <authorList>
            <person name="Carey S.B."/>
            <person name="Jenkins J."/>
            <person name="Shu S."/>
            <person name="Lovell J.T."/>
            <person name="Sreedasyam A."/>
            <person name="Maumus F."/>
            <person name="Tiley G.P."/>
            <person name="Fernandez-Pozo N."/>
            <person name="Barry K."/>
            <person name="Chen C."/>
            <person name="Wang M."/>
            <person name="Lipzen A."/>
            <person name="Daum C."/>
            <person name="Saski C.A."/>
            <person name="Payton A.C."/>
            <person name="Mcbreen J.C."/>
            <person name="Conrad R.E."/>
            <person name="Kollar L.M."/>
            <person name="Olsson S."/>
            <person name="Huttunen S."/>
            <person name="Landis J.B."/>
            <person name="Wickett N.J."/>
            <person name="Johnson M.G."/>
            <person name="Rensing S.A."/>
            <person name="Grimwood J."/>
            <person name="Schmutz J."/>
            <person name="Mcdaniel S.F."/>
        </authorList>
    </citation>
    <scope>NUCLEOTIDE SEQUENCE</scope>
    <source>
        <strain evidence="2">R40</strain>
    </source>
</reference>
<evidence type="ECO:0000313" key="2">
    <source>
        <dbReference type="EMBL" id="KAG0589932.1"/>
    </source>
</evidence>
<proteinExistence type="predicted"/>
<organism evidence="2 3">
    <name type="scientific">Ceratodon purpureus</name>
    <name type="common">Fire moss</name>
    <name type="synonym">Dicranum purpureum</name>
    <dbReference type="NCBI Taxonomy" id="3225"/>
    <lineage>
        <taxon>Eukaryota</taxon>
        <taxon>Viridiplantae</taxon>
        <taxon>Streptophyta</taxon>
        <taxon>Embryophyta</taxon>
        <taxon>Bryophyta</taxon>
        <taxon>Bryophytina</taxon>
        <taxon>Bryopsida</taxon>
        <taxon>Dicranidae</taxon>
        <taxon>Pseudoditrichales</taxon>
        <taxon>Ditrichaceae</taxon>
        <taxon>Ceratodon</taxon>
    </lineage>
</organism>
<dbReference type="PANTHER" id="PTHR34371">
    <property type="entry name" value="OS01G0551000 PROTEIN"/>
    <property type="match status" value="1"/>
</dbReference>
<dbReference type="AlphaFoldDB" id="A0A8T0J3Z7"/>
<feature type="region of interest" description="Disordered" evidence="1">
    <location>
        <begin position="627"/>
        <end position="703"/>
    </location>
</feature>
<keyword evidence="3" id="KW-1185">Reference proteome</keyword>
<dbReference type="PANTHER" id="PTHR34371:SF6">
    <property type="entry name" value="MEMBRANE-ASSOCIATED KINASE REGULATOR 6"/>
    <property type="match status" value="1"/>
</dbReference>
<dbReference type="EMBL" id="CM026421">
    <property type="protein sequence ID" value="KAG0589932.1"/>
    <property type="molecule type" value="Genomic_DNA"/>
</dbReference>
<protein>
    <submittedName>
        <fullName evidence="2">Uncharacterized protein</fullName>
    </submittedName>
</protein>
<feature type="compositionally biased region" description="Polar residues" evidence="1">
    <location>
        <begin position="684"/>
        <end position="701"/>
    </location>
</feature>
<evidence type="ECO:0000313" key="3">
    <source>
        <dbReference type="Proteomes" id="UP000822688"/>
    </source>
</evidence>
<comment type="caution">
    <text evidence="2">The sequence shown here is derived from an EMBL/GenBank/DDBJ whole genome shotgun (WGS) entry which is preliminary data.</text>
</comment>
<sequence>MGEDRASMRVQASNATAEFAGVGSRLCNCSSKNCRELVESHHSRHLVDDGAHGCVAARHGTSSCGVCSGSERKELENGRWVPSLQRRDEVVKASFGFVGSSFRSEDSEVLALWEEKSEKSPKAVSTDLSWLKPRLSVDSSHSPWRESVSNAVKKIESLSHVFSRSSPVHPKGDTTFESPRPSLEYLMKHGDRRSSWRDFKFNVTSPARSSTESVLHNSPKARYSNASLCRVMNRIDQVEPALTTAPAAPIKLRHTVSCEPERQFGSSAAARPVDFNHRKPQVDDKWEPSPWKDSYHEKRAQRNENESELSCSSQAPIQPEHLVVIPGKVVKSLEAGPKPTLPPRTYSLNLPKPEDTSNVRRSSATASSERALLRQSAKFSAEVASTSTGRCSSINRTRAQSMDEAMLNEYASEAGAQQARAATLHSQEAAERKPSHRYYQRVTSRERSSRWSSCDDTPLDHIDFVAPSAAKFLDDEACASPVKSPVHAPGAVPFKWEKEPGKPKENSDSTTSAQCRCALQLPPRLALRKQHSSPLRNRYINMSMSAPLAELYPLPSQKSASSVAESMKVQLPWIEGPTSCQKTAGDSCLASNPERGPCRRAAMEPPISKSKSAGDFRSSLQILSHFSPAGDIAGDQGSAAAQKPRCTGNDRQLGFEQKPVHLNSGDVRPTSPTSILCGPGDGSHPSSLSSEQEAPQISVTGAASALSHSRVPSCASFDSMEHSIEHSSELVSPESSLTSPLRANTRCNSMSYNDDIDHIRKYVSKDSQKGASQGENAFVKFCKTGKRWMKTKTHSKLGTIYSPEVWTPGVAVQFQRGVNSDFSDRLDGMSTSKIDHSHMQIESRFRPSASPFPHEDVVGDRSPAYAATLELLSPARSLPSKKTLKNRHVKPPPRLTRKTTSRLRVRARLRARFLVPMRRALRTLLSRCTFRRRNKNAKAAESSKPLYHVDYTLTRAEF</sequence>
<feature type="compositionally biased region" description="Low complexity" evidence="1">
    <location>
        <begin position="360"/>
        <end position="370"/>
    </location>
</feature>
<evidence type="ECO:0000256" key="1">
    <source>
        <dbReference type="SAM" id="MobiDB-lite"/>
    </source>
</evidence>
<feature type="region of interest" description="Disordered" evidence="1">
    <location>
        <begin position="491"/>
        <end position="512"/>
    </location>
</feature>
<feature type="compositionally biased region" description="Basic and acidic residues" evidence="1">
    <location>
        <begin position="293"/>
        <end position="305"/>
    </location>
</feature>
<feature type="compositionally biased region" description="Basic and acidic residues" evidence="1">
    <location>
        <begin position="495"/>
        <end position="507"/>
    </location>
</feature>
<feature type="compositionally biased region" description="Basic and acidic residues" evidence="1">
    <location>
        <begin position="274"/>
        <end position="287"/>
    </location>
</feature>